<dbReference type="AlphaFoldDB" id="A0A2S1R0P4"/>
<keyword evidence="2" id="KW-1185">Reference proteome</keyword>
<name>A0A2S1R0P4_9FLAO</name>
<organism evidence="1 2">
    <name type="scientific">Flavobacterium album</name>
    <dbReference type="NCBI Taxonomy" id="2175091"/>
    <lineage>
        <taxon>Bacteria</taxon>
        <taxon>Pseudomonadati</taxon>
        <taxon>Bacteroidota</taxon>
        <taxon>Flavobacteriia</taxon>
        <taxon>Flavobacteriales</taxon>
        <taxon>Flavobacteriaceae</taxon>
        <taxon>Flavobacterium</taxon>
    </lineage>
</organism>
<dbReference type="KEGG" id="falb:HYN59_14420"/>
<reference evidence="1 2" key="1">
    <citation type="submission" date="2018-04" db="EMBL/GenBank/DDBJ databases">
        <title>Genome sequencing of Flavobacterium sp. HYN0059.</title>
        <authorList>
            <person name="Yi H."/>
            <person name="Baek C."/>
        </authorList>
    </citation>
    <scope>NUCLEOTIDE SEQUENCE [LARGE SCALE GENOMIC DNA]</scope>
    <source>
        <strain evidence="1 2">HYN0059</strain>
    </source>
</reference>
<dbReference type="EMBL" id="CP029186">
    <property type="protein sequence ID" value="AWH86230.1"/>
    <property type="molecule type" value="Genomic_DNA"/>
</dbReference>
<sequence>MYSSSVILTTKPEEYFQYIGLAEIIKPNKINPDSFGGSVYVDIGESGWQTTNINIILKGLSDSEKQFFRNL</sequence>
<evidence type="ECO:0000313" key="1">
    <source>
        <dbReference type="EMBL" id="AWH86230.1"/>
    </source>
</evidence>
<protein>
    <submittedName>
        <fullName evidence="1">Uncharacterized protein</fullName>
    </submittedName>
</protein>
<evidence type="ECO:0000313" key="2">
    <source>
        <dbReference type="Proteomes" id="UP000244929"/>
    </source>
</evidence>
<accession>A0A2S1R0P4</accession>
<dbReference type="Proteomes" id="UP000244929">
    <property type="component" value="Chromosome"/>
</dbReference>
<gene>
    <name evidence="1" type="ORF">HYN59_14420</name>
</gene>
<proteinExistence type="predicted"/>